<feature type="transmembrane region" description="Helical" evidence="3">
    <location>
        <begin position="280"/>
        <end position="299"/>
    </location>
</feature>
<comment type="similarity">
    <text evidence="2">Belongs to the acyltransferase 3 family.</text>
</comment>
<evidence type="ECO:0000313" key="6">
    <source>
        <dbReference type="Proteomes" id="UP001055784"/>
    </source>
</evidence>
<keyword evidence="3" id="KW-0812">Transmembrane</keyword>
<feature type="domain" description="Acyltransferase 3" evidence="4">
    <location>
        <begin position="2"/>
        <end position="333"/>
    </location>
</feature>
<gene>
    <name evidence="5" type="ORF">MF626_000105</name>
</gene>
<feature type="transmembrane region" description="Helical" evidence="3">
    <location>
        <begin position="113"/>
        <end position="135"/>
    </location>
</feature>
<dbReference type="EMBL" id="CP097770">
    <property type="protein sequence ID" value="URJ50738.2"/>
    <property type="molecule type" value="Genomic_DNA"/>
</dbReference>
<dbReference type="InterPro" id="IPR002656">
    <property type="entry name" value="Acyl_transf_3_dom"/>
</dbReference>
<dbReference type="Proteomes" id="UP001055784">
    <property type="component" value="Chromosome"/>
</dbReference>
<reference evidence="5" key="1">
    <citation type="submission" date="2022-11" db="EMBL/GenBank/DDBJ databases">
        <authorList>
            <person name="Vasilchenko N.G."/>
            <person name="Prazdnova E.V."/>
            <person name="Gorovtsov A.V."/>
            <person name="Chistyakov V.A."/>
            <person name="Pak M.L."/>
        </authorList>
    </citation>
    <scope>NUCLEOTIDE SEQUENCE</scope>
    <source>
        <strain evidence="5">R 4.5</strain>
    </source>
</reference>
<feature type="transmembrane region" description="Helical" evidence="3">
    <location>
        <begin position="181"/>
        <end position="201"/>
    </location>
</feature>
<sequence length="362" mass="42095">MARSIAIIMVLVSHSRMFFGKYDLQWLSYNGLIGVEIFFVLSGFLIGRIIIDTLITDNSWGSLVTFYKRRWMRTLPLYFFVTFMLVLLGKDFHWSNIIFLQNFNASHLNFMPVSWSLAIEEWFYLIIPLLLILIFRTLKPKNGGRMFISVCIAAILVITLTRIIYVQMYQPTWDFGVRKQIFLRFDALLFGVILAGVKTYYKQFYSEIEKKSNILLVTSIVGLVGCALFYVLYLEAGKDYMNHSFFGRTLFFSVITVVSGIMIISLESNKWTNQLPINSAFYKSVTYISITSYAVYLVHYELFIAVQKYMTDSSNLTRAFILILCIVVVYGVAYLLNTYIEKPFMKLRDRNTSKNNFVISKN</sequence>
<dbReference type="GO" id="GO:0016020">
    <property type="term" value="C:membrane"/>
    <property type="evidence" value="ECO:0007669"/>
    <property type="project" value="TreeGrafter"/>
</dbReference>
<accession>A0AAE9IB70</accession>
<dbReference type="Pfam" id="PF01757">
    <property type="entry name" value="Acyl_transf_3"/>
    <property type="match status" value="1"/>
</dbReference>
<dbReference type="GO" id="GO:0000271">
    <property type="term" value="P:polysaccharide biosynthetic process"/>
    <property type="evidence" value="ECO:0007669"/>
    <property type="project" value="TreeGrafter"/>
</dbReference>
<keyword evidence="5" id="KW-0012">Acyltransferase</keyword>
<name>A0AAE9IB70_PAEPO</name>
<dbReference type="PANTHER" id="PTHR23028:SF53">
    <property type="entry name" value="ACYL_TRANSF_3 DOMAIN-CONTAINING PROTEIN"/>
    <property type="match status" value="1"/>
</dbReference>
<dbReference type="PANTHER" id="PTHR23028">
    <property type="entry name" value="ACETYLTRANSFERASE"/>
    <property type="match status" value="1"/>
</dbReference>
<keyword evidence="5" id="KW-0808">Transferase</keyword>
<dbReference type="InterPro" id="IPR050879">
    <property type="entry name" value="Acyltransferase_3"/>
</dbReference>
<evidence type="ECO:0000313" key="5">
    <source>
        <dbReference type="EMBL" id="URJ50738.2"/>
    </source>
</evidence>
<feature type="transmembrane region" description="Helical" evidence="3">
    <location>
        <begin position="147"/>
        <end position="169"/>
    </location>
</feature>
<dbReference type="AlphaFoldDB" id="A0AAE9IB70"/>
<dbReference type="GO" id="GO:0016747">
    <property type="term" value="F:acyltransferase activity, transferring groups other than amino-acyl groups"/>
    <property type="evidence" value="ECO:0007669"/>
    <property type="project" value="InterPro"/>
</dbReference>
<organism evidence="5 6">
    <name type="scientific">Paenibacillus polymyxa</name>
    <name type="common">Bacillus polymyxa</name>
    <dbReference type="NCBI Taxonomy" id="1406"/>
    <lineage>
        <taxon>Bacteria</taxon>
        <taxon>Bacillati</taxon>
        <taxon>Bacillota</taxon>
        <taxon>Bacilli</taxon>
        <taxon>Bacillales</taxon>
        <taxon>Paenibacillaceae</taxon>
        <taxon>Paenibacillus</taxon>
    </lineage>
</organism>
<feature type="transmembrane region" description="Helical" evidence="3">
    <location>
        <begin position="75"/>
        <end position="93"/>
    </location>
</feature>
<feature type="transmembrane region" description="Helical" evidence="3">
    <location>
        <begin position="213"/>
        <end position="233"/>
    </location>
</feature>
<evidence type="ECO:0000256" key="3">
    <source>
        <dbReference type="SAM" id="Phobius"/>
    </source>
</evidence>
<keyword evidence="3" id="KW-0472">Membrane</keyword>
<feature type="transmembrane region" description="Helical" evidence="3">
    <location>
        <begin position="31"/>
        <end position="55"/>
    </location>
</feature>
<proteinExistence type="inferred from homology"/>
<evidence type="ECO:0000259" key="4">
    <source>
        <dbReference type="Pfam" id="PF01757"/>
    </source>
</evidence>
<keyword evidence="3" id="KW-1133">Transmembrane helix</keyword>
<feature type="transmembrane region" description="Helical" evidence="3">
    <location>
        <begin position="319"/>
        <end position="340"/>
    </location>
</feature>
<comment type="subcellular location">
    <subcellularLocation>
        <location evidence="1">Membrane</location>
    </subcellularLocation>
</comment>
<evidence type="ECO:0000256" key="1">
    <source>
        <dbReference type="ARBA" id="ARBA00004370"/>
    </source>
</evidence>
<protein>
    <submittedName>
        <fullName evidence="5">Acyltransferase</fullName>
    </submittedName>
</protein>
<feature type="transmembrane region" description="Helical" evidence="3">
    <location>
        <begin position="245"/>
        <end position="268"/>
    </location>
</feature>
<evidence type="ECO:0000256" key="2">
    <source>
        <dbReference type="ARBA" id="ARBA00007400"/>
    </source>
</evidence>